<evidence type="ECO:0000259" key="2">
    <source>
        <dbReference type="Pfam" id="PF02230"/>
    </source>
</evidence>
<dbReference type="EMBL" id="PDNB01000025">
    <property type="protein sequence ID" value="PGH15440.1"/>
    <property type="molecule type" value="Genomic_DNA"/>
</dbReference>
<dbReference type="Pfam" id="PF02230">
    <property type="entry name" value="Abhydrolase_2"/>
    <property type="match status" value="2"/>
</dbReference>
<comment type="similarity">
    <text evidence="1">Belongs to the AB hydrolase superfamily. AB hydrolase 2 family.</text>
</comment>
<evidence type="ECO:0000256" key="1">
    <source>
        <dbReference type="ARBA" id="ARBA00006499"/>
    </source>
</evidence>
<dbReference type="GO" id="GO:0005737">
    <property type="term" value="C:cytoplasm"/>
    <property type="evidence" value="ECO:0007669"/>
    <property type="project" value="TreeGrafter"/>
</dbReference>
<dbReference type="SUPFAM" id="SSF53474">
    <property type="entry name" value="alpha/beta-Hydrolases"/>
    <property type="match status" value="1"/>
</dbReference>
<dbReference type="AlphaFoldDB" id="A0A2B7Y2E5"/>
<evidence type="ECO:0000313" key="3">
    <source>
        <dbReference type="EMBL" id="PGH15440.1"/>
    </source>
</evidence>
<dbReference type="PANTHER" id="PTHR10655:SF64">
    <property type="entry name" value="PHOSPHOLIPASE_CARBOXYLESTERASE_THIOESTERASE DOMAIN-CONTAINING PROTEIN"/>
    <property type="match status" value="1"/>
</dbReference>
<dbReference type="Proteomes" id="UP000223968">
    <property type="component" value="Unassembled WGS sequence"/>
</dbReference>
<dbReference type="InterPro" id="IPR029058">
    <property type="entry name" value="AB_hydrolase_fold"/>
</dbReference>
<protein>
    <recommendedName>
        <fullName evidence="2">Phospholipase/carboxylesterase/thioesterase domain-containing protein</fullName>
    </recommendedName>
</protein>
<dbReference type="Gene3D" id="3.40.50.1820">
    <property type="entry name" value="alpha/beta hydrolase"/>
    <property type="match status" value="1"/>
</dbReference>
<proteinExistence type="inferred from homology"/>
<keyword evidence="4" id="KW-1185">Reference proteome</keyword>
<organism evidence="3 4">
    <name type="scientific">Helicocarpus griseus UAMH5409</name>
    <dbReference type="NCBI Taxonomy" id="1447875"/>
    <lineage>
        <taxon>Eukaryota</taxon>
        <taxon>Fungi</taxon>
        <taxon>Dikarya</taxon>
        <taxon>Ascomycota</taxon>
        <taxon>Pezizomycotina</taxon>
        <taxon>Eurotiomycetes</taxon>
        <taxon>Eurotiomycetidae</taxon>
        <taxon>Onygenales</taxon>
        <taxon>Ajellomycetaceae</taxon>
        <taxon>Helicocarpus</taxon>
    </lineage>
</organism>
<name>A0A2B7Y2E5_9EURO</name>
<dbReference type="GO" id="GO:0008474">
    <property type="term" value="F:palmitoyl-(protein) hydrolase activity"/>
    <property type="evidence" value="ECO:0007669"/>
    <property type="project" value="TreeGrafter"/>
</dbReference>
<dbReference type="STRING" id="1447875.A0A2B7Y2E5"/>
<sequence>MSSPNYPQPLIVPPLKAHKQTMILLHGRGSNGPQFGEDLLRTQLPSSPTSSSPFPETLRTAFPHAKFVFPTASKRRAVQFNRSVITQWFDLWWSPPSSKSNSEKTVFSHREELQIRGLRESTTFLHDLLRQEIALVEGGAKNVVLGGISQGCATSLVACLLWDGVSGVGEEGEALGALVGFCGRLPFGTWVRDIIIGDDGVKDDGGIEGEEFNPFSFGDIRMEEDGFQQDRDPVGKAIDFLREELEIPRSSNMASSPSEFLFQRTPIFFGHGTKDGTVPMCLGKEAANCLEAMGMDVSWNEYERLGHWYSEDMLRDCVNFIREKTDWE</sequence>
<dbReference type="OrthoDB" id="2418081at2759"/>
<dbReference type="PANTHER" id="PTHR10655">
    <property type="entry name" value="LYSOPHOSPHOLIPASE-RELATED"/>
    <property type="match status" value="1"/>
</dbReference>
<dbReference type="GO" id="GO:0052689">
    <property type="term" value="F:carboxylic ester hydrolase activity"/>
    <property type="evidence" value="ECO:0007669"/>
    <property type="project" value="TreeGrafter"/>
</dbReference>
<gene>
    <name evidence="3" type="ORF">AJ79_02416</name>
</gene>
<evidence type="ECO:0000313" key="4">
    <source>
        <dbReference type="Proteomes" id="UP000223968"/>
    </source>
</evidence>
<dbReference type="InterPro" id="IPR003140">
    <property type="entry name" value="PLipase/COase/thioEstase"/>
</dbReference>
<feature type="domain" description="Phospholipase/carboxylesterase/thioesterase" evidence="2">
    <location>
        <begin position="9"/>
        <end position="161"/>
    </location>
</feature>
<reference evidence="3 4" key="1">
    <citation type="submission" date="2017-10" db="EMBL/GenBank/DDBJ databases">
        <title>Comparative genomics in systemic dimorphic fungi from Ajellomycetaceae.</title>
        <authorList>
            <person name="Munoz J.F."/>
            <person name="Mcewen J.G."/>
            <person name="Clay O.K."/>
            <person name="Cuomo C.A."/>
        </authorList>
    </citation>
    <scope>NUCLEOTIDE SEQUENCE [LARGE SCALE GENOMIC DNA]</scope>
    <source>
        <strain evidence="3 4">UAMH5409</strain>
    </source>
</reference>
<feature type="domain" description="Phospholipase/carboxylesterase/thioesterase" evidence="2">
    <location>
        <begin position="251"/>
        <end position="322"/>
    </location>
</feature>
<comment type="caution">
    <text evidence="3">The sequence shown here is derived from an EMBL/GenBank/DDBJ whole genome shotgun (WGS) entry which is preliminary data.</text>
</comment>
<accession>A0A2B7Y2E5</accession>
<dbReference type="InterPro" id="IPR050565">
    <property type="entry name" value="LYPA1-2/EST-like"/>
</dbReference>